<keyword evidence="3" id="KW-1185">Reference proteome</keyword>
<dbReference type="EMBL" id="CAUYUJ010016408">
    <property type="protein sequence ID" value="CAK0864946.1"/>
    <property type="molecule type" value="Genomic_DNA"/>
</dbReference>
<proteinExistence type="predicted"/>
<protein>
    <submittedName>
        <fullName evidence="2">Uncharacterized protein</fullName>
    </submittedName>
</protein>
<accession>A0ABN9UXM8</accession>
<sequence>MRNAMLMPTAVSYNAAISSCDKGKQWQRALYLLSESVGALVEPSVIGYNAGVSACEKCGQWRHVLSLVFGDMLAAKLEPDVIACTAGISACEKGGVRSTWTSAGQLLVPWSP</sequence>
<dbReference type="PANTHER" id="PTHR47447">
    <property type="entry name" value="OS03G0856100 PROTEIN"/>
    <property type="match status" value="1"/>
</dbReference>
<name>A0ABN9UXM8_9DINO</name>
<evidence type="ECO:0000313" key="2">
    <source>
        <dbReference type="EMBL" id="CAK0864946.1"/>
    </source>
</evidence>
<gene>
    <name evidence="2" type="ORF">PCOR1329_LOCUS52641</name>
</gene>
<keyword evidence="1" id="KW-0677">Repeat</keyword>
<dbReference type="InterPro" id="IPR011990">
    <property type="entry name" value="TPR-like_helical_dom_sf"/>
</dbReference>
<evidence type="ECO:0000256" key="1">
    <source>
        <dbReference type="ARBA" id="ARBA00022737"/>
    </source>
</evidence>
<dbReference type="PROSITE" id="PS51257">
    <property type="entry name" value="PROKAR_LIPOPROTEIN"/>
    <property type="match status" value="1"/>
</dbReference>
<reference evidence="2" key="1">
    <citation type="submission" date="2023-10" db="EMBL/GenBank/DDBJ databases">
        <authorList>
            <person name="Chen Y."/>
            <person name="Shah S."/>
            <person name="Dougan E. K."/>
            <person name="Thang M."/>
            <person name="Chan C."/>
        </authorList>
    </citation>
    <scope>NUCLEOTIDE SEQUENCE [LARGE SCALE GENOMIC DNA]</scope>
</reference>
<comment type="caution">
    <text evidence="2">The sequence shown here is derived from an EMBL/GenBank/DDBJ whole genome shotgun (WGS) entry which is preliminary data.</text>
</comment>
<dbReference type="Proteomes" id="UP001189429">
    <property type="component" value="Unassembled WGS sequence"/>
</dbReference>
<evidence type="ECO:0000313" key="3">
    <source>
        <dbReference type="Proteomes" id="UP001189429"/>
    </source>
</evidence>
<organism evidence="2 3">
    <name type="scientific">Prorocentrum cordatum</name>
    <dbReference type="NCBI Taxonomy" id="2364126"/>
    <lineage>
        <taxon>Eukaryota</taxon>
        <taxon>Sar</taxon>
        <taxon>Alveolata</taxon>
        <taxon>Dinophyceae</taxon>
        <taxon>Prorocentrales</taxon>
        <taxon>Prorocentraceae</taxon>
        <taxon>Prorocentrum</taxon>
    </lineage>
</organism>
<dbReference type="PANTHER" id="PTHR47447:SF17">
    <property type="entry name" value="OS12G0638900 PROTEIN"/>
    <property type="match status" value="1"/>
</dbReference>
<dbReference type="Gene3D" id="1.25.40.10">
    <property type="entry name" value="Tetratricopeptide repeat domain"/>
    <property type="match status" value="1"/>
</dbReference>